<dbReference type="EMBL" id="LJZR01000001">
    <property type="protein sequence ID" value="KPQ37720.1"/>
    <property type="molecule type" value="Genomic_DNA"/>
</dbReference>
<evidence type="ECO:0000313" key="7">
    <source>
        <dbReference type="Proteomes" id="UP000050465"/>
    </source>
</evidence>
<dbReference type="InterPro" id="IPR004710">
    <property type="entry name" value="Bilac:Na_transpt"/>
</dbReference>
<gene>
    <name evidence="6" type="ORF">HLUCCA11_01305</name>
</gene>
<keyword evidence="2 5" id="KW-0812">Transmembrane</keyword>
<dbReference type="STRING" id="1666911.HLUCCA11_01305"/>
<dbReference type="PATRIC" id="fig|1666911.3.peg.2660"/>
<feature type="transmembrane region" description="Helical" evidence="5">
    <location>
        <begin position="198"/>
        <end position="221"/>
    </location>
</feature>
<dbReference type="InterPro" id="IPR038770">
    <property type="entry name" value="Na+/solute_symporter_sf"/>
</dbReference>
<evidence type="ECO:0000256" key="5">
    <source>
        <dbReference type="SAM" id="Phobius"/>
    </source>
</evidence>
<dbReference type="GO" id="GO:0016020">
    <property type="term" value="C:membrane"/>
    <property type="evidence" value="ECO:0007669"/>
    <property type="project" value="UniProtKB-SubCell"/>
</dbReference>
<name>A0A0P7Z461_9CYAN</name>
<evidence type="ECO:0000256" key="4">
    <source>
        <dbReference type="ARBA" id="ARBA00023136"/>
    </source>
</evidence>
<organism evidence="6 7">
    <name type="scientific">Phormidesmis priestleyi Ana</name>
    <dbReference type="NCBI Taxonomy" id="1666911"/>
    <lineage>
        <taxon>Bacteria</taxon>
        <taxon>Bacillati</taxon>
        <taxon>Cyanobacteriota</taxon>
        <taxon>Cyanophyceae</taxon>
        <taxon>Leptolyngbyales</taxon>
        <taxon>Leptolyngbyaceae</taxon>
        <taxon>Phormidesmis</taxon>
    </lineage>
</organism>
<feature type="transmembrane region" description="Helical" evidence="5">
    <location>
        <begin position="172"/>
        <end position="189"/>
    </location>
</feature>
<feature type="transmembrane region" description="Helical" evidence="5">
    <location>
        <begin position="40"/>
        <end position="66"/>
    </location>
</feature>
<proteinExistence type="predicted"/>
<feature type="transmembrane region" description="Helical" evidence="5">
    <location>
        <begin position="6"/>
        <end position="28"/>
    </location>
</feature>
<dbReference type="Pfam" id="PF01758">
    <property type="entry name" value="SBF"/>
    <property type="match status" value="1"/>
</dbReference>
<evidence type="ECO:0000313" key="6">
    <source>
        <dbReference type="EMBL" id="KPQ37720.1"/>
    </source>
</evidence>
<reference evidence="6 7" key="1">
    <citation type="submission" date="2015-09" db="EMBL/GenBank/DDBJ databases">
        <title>Identification and resolution of microdiversity through metagenomic sequencing of parallel consortia.</title>
        <authorList>
            <person name="Nelson W.C."/>
            <person name="Romine M.F."/>
            <person name="Lindemann S.R."/>
        </authorList>
    </citation>
    <scope>NUCLEOTIDE SEQUENCE [LARGE SCALE GENOMIC DNA]</scope>
    <source>
        <strain evidence="6">Ana</strain>
    </source>
</reference>
<feature type="transmembrane region" description="Helical" evidence="5">
    <location>
        <begin position="261"/>
        <end position="282"/>
    </location>
</feature>
<keyword evidence="3 5" id="KW-1133">Transmembrane helix</keyword>
<dbReference type="PANTHER" id="PTHR10361:SF24">
    <property type="entry name" value="P3 PROTEIN"/>
    <property type="match status" value="1"/>
</dbReference>
<dbReference type="PANTHER" id="PTHR10361">
    <property type="entry name" value="SODIUM-BILE ACID COTRANSPORTER"/>
    <property type="match status" value="1"/>
</dbReference>
<protein>
    <submittedName>
        <fullName evidence="6">Bile acid:Na+ symporter, BASS family</fullName>
    </submittedName>
</protein>
<evidence type="ECO:0000256" key="1">
    <source>
        <dbReference type="ARBA" id="ARBA00004141"/>
    </source>
</evidence>
<feature type="transmembrane region" description="Helical" evidence="5">
    <location>
        <begin position="96"/>
        <end position="118"/>
    </location>
</feature>
<feature type="transmembrane region" description="Helical" evidence="5">
    <location>
        <begin position="130"/>
        <end position="152"/>
    </location>
</feature>
<evidence type="ECO:0000256" key="3">
    <source>
        <dbReference type="ARBA" id="ARBA00022989"/>
    </source>
</evidence>
<evidence type="ECO:0000256" key="2">
    <source>
        <dbReference type="ARBA" id="ARBA00022692"/>
    </source>
</evidence>
<sequence length="295" mass="31235">MESNFLTAVFLPLALFVIMLGMGLGLTLNDFKRIATAPKSVIVGLLAQLVMLPLVGFALASIFPLAPELAVGVMVLAACPGGPTSNMVTYLAQGDVALSITLTAISSLITVLTIPLVVNLSMRHFIGENVLLQLPFIPTVVQIAVITLIPVALGMVLHRYTPSFAANVEKGVKWLSLFFLALIIFGLLLKERANLPTFFLQVGWVTLTLNIVSMALGYGFATLAKINSKSTVAITCEVGIQNGTLAIAVASAPTLLNNPTMAIPAAIYSLLMFVTGAALALWARRKPMTLDQDAA</sequence>
<dbReference type="AlphaFoldDB" id="A0A0P7Z461"/>
<comment type="subcellular location">
    <subcellularLocation>
        <location evidence="1">Membrane</location>
        <topology evidence="1">Multi-pass membrane protein</topology>
    </subcellularLocation>
</comment>
<comment type="caution">
    <text evidence="6">The sequence shown here is derived from an EMBL/GenBank/DDBJ whole genome shotgun (WGS) entry which is preliminary data.</text>
</comment>
<dbReference type="Gene3D" id="1.20.1530.20">
    <property type="match status" value="1"/>
</dbReference>
<dbReference type="InterPro" id="IPR002657">
    <property type="entry name" value="BilAc:Na_symport/Acr3"/>
</dbReference>
<dbReference type="Proteomes" id="UP000050465">
    <property type="component" value="Unassembled WGS sequence"/>
</dbReference>
<keyword evidence="4 5" id="KW-0472">Membrane</keyword>
<accession>A0A0P7Z461</accession>